<protein>
    <submittedName>
        <fullName evidence="1">Uncharacterized protein</fullName>
    </submittedName>
</protein>
<dbReference type="RefSeq" id="WP_132926575.1">
    <property type="nucleotide sequence ID" value="NZ_SJOI01000001.1"/>
</dbReference>
<dbReference type="AlphaFoldDB" id="A0A4R1NGM2"/>
<proteinExistence type="predicted"/>
<organism evidence="1 2">
    <name type="scientific">Sodalis ligni</name>
    <dbReference type="NCBI Taxonomy" id="2697027"/>
    <lineage>
        <taxon>Bacteria</taxon>
        <taxon>Pseudomonadati</taxon>
        <taxon>Pseudomonadota</taxon>
        <taxon>Gammaproteobacteria</taxon>
        <taxon>Enterobacterales</taxon>
        <taxon>Bruguierivoracaceae</taxon>
        <taxon>Sodalis</taxon>
    </lineage>
</organism>
<name>A0A4R1NGM2_9GAMM</name>
<accession>A0A4R1NGM2</accession>
<dbReference type="EMBL" id="SJOI01000001">
    <property type="protein sequence ID" value="TCL06845.1"/>
    <property type="molecule type" value="Genomic_DNA"/>
</dbReference>
<reference evidence="1 2" key="1">
    <citation type="submission" date="2019-02" db="EMBL/GenBank/DDBJ databases">
        <title>Investigation of anaerobic lignin degradation for improved lignocellulosic biofuels.</title>
        <authorList>
            <person name="Deangelis K."/>
        </authorList>
    </citation>
    <scope>NUCLEOTIDE SEQUENCE [LARGE SCALE GENOMIC DNA]</scope>
    <source>
        <strain evidence="1 2">159R</strain>
    </source>
</reference>
<keyword evidence="2" id="KW-1185">Reference proteome</keyword>
<dbReference type="Proteomes" id="UP000294555">
    <property type="component" value="Unassembled WGS sequence"/>
</dbReference>
<comment type="caution">
    <text evidence="1">The sequence shown here is derived from an EMBL/GenBank/DDBJ whole genome shotgun (WGS) entry which is preliminary data.</text>
</comment>
<sequence>MKVAVVDKDDERLIWAVFRAAQRVDSRYGYWLTVDALAAELKSTSMDRQERLLLLRAWQLLAWNQGTFGRLWSGYGAMYSYLCDQDMDYLEINQQIRRSSDDAELLPVVIEAYEEACAAQLPPANMPSPVNVKMGGDKVTRAMLQGMNMMRQDCIKALREQGYQVEGE</sequence>
<evidence type="ECO:0000313" key="2">
    <source>
        <dbReference type="Proteomes" id="UP000294555"/>
    </source>
</evidence>
<gene>
    <name evidence="1" type="ORF">EZJ58_5142</name>
</gene>
<evidence type="ECO:0000313" key="1">
    <source>
        <dbReference type="EMBL" id="TCL06845.1"/>
    </source>
</evidence>